<proteinExistence type="predicted"/>
<feature type="domain" description="(S)-ureidoglycine aminohydrolase cupin" evidence="1">
    <location>
        <begin position="73"/>
        <end position="139"/>
    </location>
</feature>
<dbReference type="SUPFAM" id="SSF51182">
    <property type="entry name" value="RmlC-like cupins"/>
    <property type="match status" value="1"/>
</dbReference>
<dbReference type="RefSeq" id="WP_238196785.1">
    <property type="nucleotide sequence ID" value="NZ_BPQZ01000013.1"/>
</dbReference>
<dbReference type="Proteomes" id="UP001157440">
    <property type="component" value="Unassembled WGS sequence"/>
</dbReference>
<gene>
    <name evidence="2" type="ORF">GCM10007890_38370</name>
</gene>
<accession>A0AA37TIZ2</accession>
<dbReference type="PANTHER" id="PTHR40943">
    <property type="entry name" value="CYTOPLASMIC PROTEIN-RELATED"/>
    <property type="match status" value="1"/>
</dbReference>
<name>A0AA37TIZ2_9HYPH</name>
<dbReference type="InterPro" id="IPR014710">
    <property type="entry name" value="RmlC-like_jellyroll"/>
</dbReference>
<sequence length="169" mass="18257">MPELTVKKIALVAVLLLAAGAYAEIRLHEQGRPVSGTTIKPGIAAFSPAPIPADWVVSGSPVTEVAEVSQTHDGSAHVYLWRTTASAFRWTHHADEIITILDGDVFITGADGERRHLTAGDVAHFPIGSVQLWEVPKTLLKSAILKHQSPTLVEASMRWMRRARALVAG</sequence>
<dbReference type="PANTHER" id="PTHR40943:SF1">
    <property type="entry name" value="CYTOPLASMIC PROTEIN"/>
    <property type="match status" value="1"/>
</dbReference>
<dbReference type="Gene3D" id="2.60.120.10">
    <property type="entry name" value="Jelly Rolls"/>
    <property type="match status" value="1"/>
</dbReference>
<organism evidence="2 3">
    <name type="scientific">Methylobacterium tardum</name>
    <dbReference type="NCBI Taxonomy" id="374432"/>
    <lineage>
        <taxon>Bacteria</taxon>
        <taxon>Pseudomonadati</taxon>
        <taxon>Pseudomonadota</taxon>
        <taxon>Alphaproteobacteria</taxon>
        <taxon>Hyphomicrobiales</taxon>
        <taxon>Methylobacteriaceae</taxon>
        <taxon>Methylobacterium</taxon>
    </lineage>
</organism>
<comment type="caution">
    <text evidence="2">The sequence shown here is derived from an EMBL/GenBank/DDBJ whole genome shotgun (WGS) entry which is preliminary data.</text>
</comment>
<keyword evidence="3" id="KW-1185">Reference proteome</keyword>
<reference evidence="3" key="1">
    <citation type="journal article" date="2019" name="Int. J. Syst. Evol. Microbiol.">
        <title>The Global Catalogue of Microorganisms (GCM) 10K type strain sequencing project: providing services to taxonomists for standard genome sequencing and annotation.</title>
        <authorList>
            <consortium name="The Broad Institute Genomics Platform"/>
            <consortium name="The Broad Institute Genome Sequencing Center for Infectious Disease"/>
            <person name="Wu L."/>
            <person name="Ma J."/>
        </authorList>
    </citation>
    <scope>NUCLEOTIDE SEQUENCE [LARGE SCALE GENOMIC DNA]</scope>
    <source>
        <strain evidence="3">NBRC 103632</strain>
    </source>
</reference>
<dbReference type="InterPro" id="IPR008579">
    <property type="entry name" value="UGlyAH_Cupin_dom"/>
</dbReference>
<dbReference type="AlphaFoldDB" id="A0AA37TIZ2"/>
<evidence type="ECO:0000313" key="3">
    <source>
        <dbReference type="Proteomes" id="UP001157440"/>
    </source>
</evidence>
<protein>
    <recommendedName>
        <fullName evidence="1">(S)-ureidoglycine aminohydrolase cupin domain-containing protein</fullName>
    </recommendedName>
</protein>
<dbReference type="InterPro" id="IPR011051">
    <property type="entry name" value="RmlC_Cupin_sf"/>
</dbReference>
<evidence type="ECO:0000259" key="1">
    <source>
        <dbReference type="Pfam" id="PF05899"/>
    </source>
</evidence>
<evidence type="ECO:0000313" key="2">
    <source>
        <dbReference type="EMBL" id="GLS71824.1"/>
    </source>
</evidence>
<dbReference type="EMBL" id="BSPL01000019">
    <property type="protein sequence ID" value="GLS71824.1"/>
    <property type="molecule type" value="Genomic_DNA"/>
</dbReference>
<dbReference type="Pfam" id="PF05899">
    <property type="entry name" value="Cupin_3"/>
    <property type="match status" value="1"/>
</dbReference>